<evidence type="ECO:0000259" key="6">
    <source>
        <dbReference type="Pfam" id="PF13145"/>
    </source>
</evidence>
<proteinExistence type="predicted"/>
<comment type="catalytic activity">
    <reaction evidence="1">
        <text>[protein]-peptidylproline (omega=180) = [protein]-peptidylproline (omega=0)</text>
        <dbReference type="Rhea" id="RHEA:16237"/>
        <dbReference type="Rhea" id="RHEA-COMP:10747"/>
        <dbReference type="Rhea" id="RHEA-COMP:10748"/>
        <dbReference type="ChEBI" id="CHEBI:83833"/>
        <dbReference type="ChEBI" id="CHEBI:83834"/>
        <dbReference type="EC" id="5.2.1.8"/>
    </reaction>
</comment>
<evidence type="ECO:0000256" key="2">
    <source>
        <dbReference type="ARBA" id="ARBA00013194"/>
    </source>
</evidence>
<keyword evidence="4" id="KW-0697">Rotamase</keyword>
<evidence type="ECO:0000256" key="3">
    <source>
        <dbReference type="ARBA" id="ARBA00022729"/>
    </source>
</evidence>
<dbReference type="InterPro" id="IPR027304">
    <property type="entry name" value="Trigger_fact/SurA_dom_sf"/>
</dbReference>
<dbReference type="SUPFAM" id="SSF109998">
    <property type="entry name" value="Triger factor/SurA peptide-binding domain-like"/>
    <property type="match status" value="1"/>
</dbReference>
<dbReference type="Gene3D" id="3.10.50.40">
    <property type="match status" value="1"/>
</dbReference>
<dbReference type="PANTHER" id="PTHR47245:SF1">
    <property type="entry name" value="FOLDASE PROTEIN PRSA"/>
    <property type="match status" value="1"/>
</dbReference>
<sequence>MKYFTKTRNWALISSIFIMCLFALLNTFCAKKEKNVLVRVDGSTLTLEEFQKYIPESEYKNLSEGTITEILNNWANQEILYLEAKKRGIDKEDSVRMLIEQYTKNLMAMALIRRAFGSTTVNDAEIQEYFNKHQDEFLYAVKVAQIVLPSYEAAMVTYNEIMAGADFMQLAKERSLTRMEDPENPKIVTEYLPRGHIGNFATEEAIFNLKLNEVSQPIPYIQGTYLIVKLLDKKKVLSRAVLTDELKGQIYNYLISRKYQEFFEKFLDSLKTIYKVTTDLTPLKK</sequence>
<dbReference type="Pfam" id="PF13145">
    <property type="entry name" value="Rotamase_2"/>
    <property type="match status" value="1"/>
</dbReference>
<gene>
    <name evidence="7" type="ORF">ENX68_05050</name>
</gene>
<dbReference type="AlphaFoldDB" id="A0A7V3RHJ6"/>
<accession>A0A7V3RHJ6</accession>
<feature type="domain" description="PpiC" evidence="6">
    <location>
        <begin position="121"/>
        <end position="235"/>
    </location>
</feature>
<comment type="caution">
    <text evidence="7">The sequence shown here is derived from an EMBL/GenBank/DDBJ whole genome shotgun (WGS) entry which is preliminary data.</text>
</comment>
<evidence type="ECO:0000313" key="7">
    <source>
        <dbReference type="EMBL" id="HGE78350.1"/>
    </source>
</evidence>
<dbReference type="EMBL" id="DTOZ01000137">
    <property type="protein sequence ID" value="HGE78350.1"/>
    <property type="molecule type" value="Genomic_DNA"/>
</dbReference>
<dbReference type="Gene3D" id="1.10.4030.10">
    <property type="entry name" value="Porin chaperone SurA, peptide-binding domain"/>
    <property type="match status" value="1"/>
</dbReference>
<name>A0A7V3RHJ6_UNCW3</name>
<protein>
    <recommendedName>
        <fullName evidence="2">peptidylprolyl isomerase</fullName>
        <ecNumber evidence="2">5.2.1.8</ecNumber>
    </recommendedName>
</protein>
<organism evidence="7">
    <name type="scientific">candidate division WOR-3 bacterium</name>
    <dbReference type="NCBI Taxonomy" id="2052148"/>
    <lineage>
        <taxon>Bacteria</taxon>
        <taxon>Bacteria division WOR-3</taxon>
    </lineage>
</organism>
<dbReference type="GO" id="GO:0003755">
    <property type="term" value="F:peptidyl-prolyl cis-trans isomerase activity"/>
    <property type="evidence" value="ECO:0007669"/>
    <property type="project" value="UniProtKB-KW"/>
</dbReference>
<keyword evidence="5" id="KW-0413">Isomerase</keyword>
<dbReference type="InterPro" id="IPR050245">
    <property type="entry name" value="PrsA_foldase"/>
</dbReference>
<dbReference type="InterPro" id="IPR046357">
    <property type="entry name" value="PPIase_dom_sf"/>
</dbReference>
<dbReference type="SUPFAM" id="SSF54534">
    <property type="entry name" value="FKBP-like"/>
    <property type="match status" value="1"/>
</dbReference>
<dbReference type="InterPro" id="IPR000297">
    <property type="entry name" value="PPIase_PpiC"/>
</dbReference>
<dbReference type="EC" id="5.2.1.8" evidence="2"/>
<evidence type="ECO:0000256" key="5">
    <source>
        <dbReference type="ARBA" id="ARBA00023235"/>
    </source>
</evidence>
<evidence type="ECO:0000256" key="4">
    <source>
        <dbReference type="ARBA" id="ARBA00023110"/>
    </source>
</evidence>
<reference evidence="7" key="1">
    <citation type="journal article" date="2020" name="mSystems">
        <title>Genome- and Community-Level Interaction Insights into Carbon Utilization and Element Cycling Functions of Hydrothermarchaeota in Hydrothermal Sediment.</title>
        <authorList>
            <person name="Zhou Z."/>
            <person name="Liu Y."/>
            <person name="Xu W."/>
            <person name="Pan J."/>
            <person name="Luo Z.H."/>
            <person name="Li M."/>
        </authorList>
    </citation>
    <scope>NUCLEOTIDE SEQUENCE [LARGE SCALE GENOMIC DNA]</scope>
    <source>
        <strain evidence="7">SpSt-961</strain>
    </source>
</reference>
<dbReference type="PANTHER" id="PTHR47245">
    <property type="entry name" value="PEPTIDYLPROLYL ISOMERASE"/>
    <property type="match status" value="1"/>
</dbReference>
<evidence type="ECO:0000256" key="1">
    <source>
        <dbReference type="ARBA" id="ARBA00000971"/>
    </source>
</evidence>
<keyword evidence="3" id="KW-0732">Signal</keyword>